<dbReference type="Proteomes" id="UP000252530">
    <property type="component" value="Unassembled WGS sequence"/>
</dbReference>
<comment type="caution">
    <text evidence="1">The sequence shown here is derived from an EMBL/GenBank/DDBJ whole genome shotgun (WGS) entry which is preliminary data.</text>
</comment>
<keyword evidence="2" id="KW-1185">Reference proteome</keyword>
<name>A0A366K6S6_9BIFI</name>
<gene>
    <name evidence="1" type="ORF">CRD60_06985</name>
</gene>
<accession>A0A366K6S6</accession>
<proteinExistence type="predicted"/>
<dbReference type="EMBL" id="PDCG01000007">
    <property type="protein sequence ID" value="RBP97364.1"/>
    <property type="molecule type" value="Genomic_DNA"/>
</dbReference>
<organism evidence="1 2">
    <name type="scientific">Bifidobacterium aemilianum</name>
    <dbReference type="NCBI Taxonomy" id="2493120"/>
    <lineage>
        <taxon>Bacteria</taxon>
        <taxon>Bacillati</taxon>
        <taxon>Actinomycetota</taxon>
        <taxon>Actinomycetes</taxon>
        <taxon>Bifidobacteriales</taxon>
        <taxon>Bifidobacteriaceae</taxon>
        <taxon>Bifidobacterium</taxon>
    </lineage>
</organism>
<evidence type="ECO:0000313" key="1">
    <source>
        <dbReference type="EMBL" id="RBP97364.1"/>
    </source>
</evidence>
<protein>
    <submittedName>
        <fullName evidence="1">Uncharacterized protein</fullName>
    </submittedName>
</protein>
<sequence length="87" mass="9366">MILIERPRSSYKTIPEDASVGIGAQSAGGDLSPSNPFQLVTLNGLTKIEYPSLADHDAHKADAHLQFYLWKGGKMVAADDVINIPDS</sequence>
<dbReference type="AlphaFoldDB" id="A0A366K6S6"/>
<evidence type="ECO:0000313" key="2">
    <source>
        <dbReference type="Proteomes" id="UP000252530"/>
    </source>
</evidence>
<reference evidence="1 2" key="1">
    <citation type="submission" date="2017-10" db="EMBL/GenBank/DDBJ databases">
        <title>Bifidobacterium xylocopum sp. nov. and Bifidobacterium aemilianum sp. nov., from the carpenter bee (Xylocopa violacea) digestive tract.</title>
        <authorList>
            <person name="Alberoni D."/>
            <person name="Baffoni L."/>
            <person name="Di Gioia D."/>
            <person name="Gaggia F."/>
            <person name="Biavati B."/>
        </authorList>
    </citation>
    <scope>NUCLEOTIDE SEQUENCE [LARGE SCALE GENOMIC DNA]</scope>
    <source>
        <strain evidence="1 2">XV10</strain>
    </source>
</reference>